<dbReference type="Pfam" id="PF07310">
    <property type="entry name" value="PAS_5"/>
    <property type="match status" value="1"/>
</dbReference>
<accession>A0ABW5BM55</accession>
<organism evidence="1 2">
    <name type="scientific">Kiloniella antarctica</name>
    <dbReference type="NCBI Taxonomy" id="1550907"/>
    <lineage>
        <taxon>Bacteria</taxon>
        <taxon>Pseudomonadati</taxon>
        <taxon>Pseudomonadota</taxon>
        <taxon>Alphaproteobacteria</taxon>
        <taxon>Rhodospirillales</taxon>
        <taxon>Kiloniellaceae</taxon>
        <taxon>Kiloniella</taxon>
    </lineage>
</organism>
<sequence length="181" mass="20270">MNFRHKNTEIFFDYWLSLPKEKYVPMRCSFHPEKIPALLTNMMIYELLSCSKIRRRLLGSRLDLLGIGGVGPDDIRSATLSGICGDGRREAEDITRFEILDTQPCGLLVVAQQSLKSGLEVLVETLCLPLLGDKDGNSQIIIQKNILDDPAFMPHRDIFSSDHVPVTECHFVDIGAGTPEL</sequence>
<dbReference type="InterPro" id="IPR009922">
    <property type="entry name" value="DUF1457"/>
</dbReference>
<evidence type="ECO:0000313" key="1">
    <source>
        <dbReference type="EMBL" id="MFD2205906.1"/>
    </source>
</evidence>
<protein>
    <submittedName>
        <fullName evidence="1">PAS domain-containing protein</fullName>
    </submittedName>
</protein>
<dbReference type="EMBL" id="JBHUII010000004">
    <property type="protein sequence ID" value="MFD2205906.1"/>
    <property type="molecule type" value="Genomic_DNA"/>
</dbReference>
<evidence type="ECO:0000313" key="2">
    <source>
        <dbReference type="Proteomes" id="UP001597294"/>
    </source>
</evidence>
<comment type="caution">
    <text evidence="1">The sequence shown here is derived from an EMBL/GenBank/DDBJ whole genome shotgun (WGS) entry which is preliminary data.</text>
</comment>
<name>A0ABW5BM55_9PROT</name>
<proteinExistence type="predicted"/>
<dbReference type="RefSeq" id="WP_380250969.1">
    <property type="nucleotide sequence ID" value="NZ_JBHUII010000004.1"/>
</dbReference>
<gene>
    <name evidence="1" type="ORF">ACFSKO_09800</name>
</gene>
<dbReference type="Proteomes" id="UP001597294">
    <property type="component" value="Unassembled WGS sequence"/>
</dbReference>
<keyword evidence="2" id="KW-1185">Reference proteome</keyword>
<reference evidence="2" key="1">
    <citation type="journal article" date="2019" name="Int. J. Syst. Evol. Microbiol.">
        <title>The Global Catalogue of Microorganisms (GCM) 10K type strain sequencing project: providing services to taxonomists for standard genome sequencing and annotation.</title>
        <authorList>
            <consortium name="The Broad Institute Genomics Platform"/>
            <consortium name="The Broad Institute Genome Sequencing Center for Infectious Disease"/>
            <person name="Wu L."/>
            <person name="Ma J."/>
        </authorList>
    </citation>
    <scope>NUCLEOTIDE SEQUENCE [LARGE SCALE GENOMIC DNA]</scope>
    <source>
        <strain evidence="2">CGMCC 4.7192</strain>
    </source>
</reference>